<organism evidence="3 4">
    <name type="scientific">Klebsiella variicola</name>
    <dbReference type="NCBI Taxonomy" id="244366"/>
    <lineage>
        <taxon>Bacteria</taxon>
        <taxon>Pseudomonadati</taxon>
        <taxon>Pseudomonadota</taxon>
        <taxon>Gammaproteobacteria</taxon>
        <taxon>Enterobacterales</taxon>
        <taxon>Enterobacteriaceae</taxon>
        <taxon>Klebsiella/Raoultella group</taxon>
        <taxon>Klebsiella</taxon>
        <taxon>Klebsiella pneumoniae complex</taxon>
    </lineage>
</organism>
<sequence length="63" mass="6470">RSLTLPSGAGHDAIAIAERWPSAMLFVRCLGGVSHHPAESVTAADVGLAIDAFSRAVEKVADA</sequence>
<dbReference type="Proteomes" id="UP000234473">
    <property type="component" value="Unassembled WGS sequence"/>
</dbReference>
<evidence type="ECO:0000256" key="1">
    <source>
        <dbReference type="ARBA" id="ARBA00022723"/>
    </source>
</evidence>
<feature type="non-terminal residue" evidence="3">
    <location>
        <position position="1"/>
    </location>
</feature>
<keyword evidence="2 3" id="KW-0378">Hydrolase</keyword>
<evidence type="ECO:0000256" key="2">
    <source>
        <dbReference type="ARBA" id="ARBA00022801"/>
    </source>
</evidence>
<proteinExistence type="predicted"/>
<dbReference type="InterPro" id="IPR010158">
    <property type="entry name" value="Amidase_Cbmase"/>
</dbReference>
<comment type="caution">
    <text evidence="3">The sequence shown here is derived from an EMBL/GenBank/DDBJ whole genome shotgun (WGS) entry which is preliminary data.</text>
</comment>
<protein>
    <submittedName>
        <fullName evidence="3">Zn-dependent hydrolase</fullName>
    </submittedName>
</protein>
<dbReference type="AlphaFoldDB" id="A0A2N5A740"/>
<dbReference type="PANTHER" id="PTHR32494:SF19">
    <property type="entry name" value="ALLANTOATE DEIMINASE-RELATED"/>
    <property type="match status" value="1"/>
</dbReference>
<dbReference type="Gene3D" id="3.40.630.10">
    <property type="entry name" value="Zn peptidases"/>
    <property type="match status" value="1"/>
</dbReference>
<dbReference type="EMBL" id="PICB01002304">
    <property type="protein sequence ID" value="PLP39139.1"/>
    <property type="molecule type" value="Genomic_DNA"/>
</dbReference>
<dbReference type="SUPFAM" id="SSF53187">
    <property type="entry name" value="Zn-dependent exopeptidases"/>
    <property type="match status" value="1"/>
</dbReference>
<gene>
    <name evidence="3" type="ORF">CWM98_30840</name>
</gene>
<dbReference type="GO" id="GO:0016813">
    <property type="term" value="F:hydrolase activity, acting on carbon-nitrogen (but not peptide) bonds, in linear amidines"/>
    <property type="evidence" value="ECO:0007669"/>
    <property type="project" value="InterPro"/>
</dbReference>
<reference evidence="3 4" key="2">
    <citation type="submission" date="2018-01" db="EMBL/GenBank/DDBJ databases">
        <title>Genomic study of Klebsiella pneumoniae.</title>
        <authorList>
            <person name="Yang Y."/>
            <person name="Bicalho R."/>
        </authorList>
    </citation>
    <scope>NUCLEOTIDE SEQUENCE [LARGE SCALE GENOMIC DNA]</scope>
    <source>
        <strain evidence="3 4">A5</strain>
    </source>
</reference>
<accession>A0A2N5A740</accession>
<name>A0A2N5A740_KLEVA</name>
<evidence type="ECO:0000313" key="4">
    <source>
        <dbReference type="Proteomes" id="UP000234473"/>
    </source>
</evidence>
<evidence type="ECO:0000313" key="3">
    <source>
        <dbReference type="EMBL" id="PLP39139.1"/>
    </source>
</evidence>
<dbReference type="GO" id="GO:0046872">
    <property type="term" value="F:metal ion binding"/>
    <property type="evidence" value="ECO:0007669"/>
    <property type="project" value="UniProtKB-KW"/>
</dbReference>
<dbReference type="PANTHER" id="PTHR32494">
    <property type="entry name" value="ALLANTOATE DEIMINASE-RELATED"/>
    <property type="match status" value="1"/>
</dbReference>
<keyword evidence="1" id="KW-0479">Metal-binding</keyword>
<reference evidence="3 4" key="1">
    <citation type="submission" date="2017-11" db="EMBL/GenBank/DDBJ databases">
        <authorList>
            <person name="Han C.G."/>
        </authorList>
    </citation>
    <scope>NUCLEOTIDE SEQUENCE [LARGE SCALE GENOMIC DNA]</scope>
    <source>
        <strain evidence="3 4">A5</strain>
    </source>
</reference>